<dbReference type="Gene3D" id="1.10.10.10">
    <property type="entry name" value="Winged helix-like DNA-binding domain superfamily/Winged helix DNA-binding domain"/>
    <property type="match status" value="1"/>
</dbReference>
<name>A0A165Z603_9HYPH</name>
<dbReference type="SUPFAM" id="SSF46785">
    <property type="entry name" value="Winged helix' DNA-binding domain"/>
    <property type="match status" value="1"/>
</dbReference>
<dbReference type="AlphaFoldDB" id="A0A165Z603"/>
<dbReference type="PANTHER" id="PTHR34580">
    <property type="match status" value="1"/>
</dbReference>
<protein>
    <submittedName>
        <fullName evidence="3">Putative transcription repressor NiaR</fullName>
    </submittedName>
</protein>
<evidence type="ECO:0000313" key="3">
    <source>
        <dbReference type="EMBL" id="KZL19540.1"/>
    </source>
</evidence>
<dbReference type="InterPro" id="IPR013196">
    <property type="entry name" value="HTH_11"/>
</dbReference>
<dbReference type="Pfam" id="PF13280">
    <property type="entry name" value="WYL"/>
    <property type="match status" value="1"/>
</dbReference>
<dbReference type="PANTHER" id="PTHR34580:SF3">
    <property type="entry name" value="PROTEIN PAFB"/>
    <property type="match status" value="1"/>
</dbReference>
<feature type="domain" description="WYL" evidence="2">
    <location>
        <begin position="143"/>
        <end position="205"/>
    </location>
</feature>
<organism evidence="3 4">
    <name type="scientific">Pseudovibrio axinellae</name>
    <dbReference type="NCBI Taxonomy" id="989403"/>
    <lineage>
        <taxon>Bacteria</taxon>
        <taxon>Pseudomonadati</taxon>
        <taxon>Pseudomonadota</taxon>
        <taxon>Alphaproteobacteria</taxon>
        <taxon>Hyphomicrobiales</taxon>
        <taxon>Stappiaceae</taxon>
        <taxon>Pseudovibrio</taxon>
    </lineage>
</organism>
<gene>
    <name evidence="3" type="primary">niaR</name>
    <name evidence="3" type="ORF">PsAD2_01818</name>
</gene>
<dbReference type="InterPro" id="IPR051534">
    <property type="entry name" value="CBASS_pafABC_assoc_protein"/>
</dbReference>
<accession>A0A165Z603</accession>
<dbReference type="RefSeq" id="WP_068005039.1">
    <property type="nucleotide sequence ID" value="NZ_FOFM01000002.1"/>
</dbReference>
<dbReference type="Proteomes" id="UP000076577">
    <property type="component" value="Unassembled WGS sequence"/>
</dbReference>
<evidence type="ECO:0000259" key="2">
    <source>
        <dbReference type="Pfam" id="PF13280"/>
    </source>
</evidence>
<dbReference type="PATRIC" id="fig|989403.3.peg.1946"/>
<dbReference type="STRING" id="989403.SAMN05421798_102379"/>
<dbReference type="InterPro" id="IPR026881">
    <property type="entry name" value="WYL_dom"/>
</dbReference>
<proteinExistence type="predicted"/>
<evidence type="ECO:0000259" key="1">
    <source>
        <dbReference type="Pfam" id="PF08279"/>
    </source>
</evidence>
<feature type="domain" description="Helix-turn-helix type 11" evidence="1">
    <location>
        <begin position="11"/>
        <end position="64"/>
    </location>
</feature>
<dbReference type="InterPro" id="IPR036390">
    <property type="entry name" value="WH_DNA-bd_sf"/>
</dbReference>
<dbReference type="PROSITE" id="PS52050">
    <property type="entry name" value="WYL"/>
    <property type="match status" value="1"/>
</dbReference>
<evidence type="ECO:0000313" key="4">
    <source>
        <dbReference type="Proteomes" id="UP000076577"/>
    </source>
</evidence>
<dbReference type="Pfam" id="PF08279">
    <property type="entry name" value="HTH_11"/>
    <property type="match status" value="1"/>
</dbReference>
<sequence>MAVSFTMRTSRLLRLLQILRKSRYPVCGRELAQELGTSLRTLYRDIATLQAEGADIEGEPGVGYVLNQGFFLPPLMFSEEEMFALMLGMKWVSRFGDKPLSEASKQIIAKVKRVVPETVLEAVAAIPNGVGNPAEETFTGEDLGDLREAIRRERKLKIRYKNPAGVASERIIWPIAIGYFPNSRVLVGWCEVSEGFRHFRTDRIQFRVQLQDGFPRRRSDLYIEWQNGQSTR</sequence>
<dbReference type="InterPro" id="IPR036388">
    <property type="entry name" value="WH-like_DNA-bd_sf"/>
</dbReference>
<dbReference type="EMBL" id="LMCB01000013">
    <property type="protein sequence ID" value="KZL19540.1"/>
    <property type="molecule type" value="Genomic_DNA"/>
</dbReference>
<reference evidence="3 4" key="1">
    <citation type="journal article" date="2016" name="Front. Microbiol.">
        <title>Comparative Genomic Analysis Reveals a Diverse Repertoire of Genes Involved in Prokaryote-Eukaryote Interactions within the Pseudovibrio Genus.</title>
        <authorList>
            <person name="Romano S."/>
            <person name="Fernandez-Guerra A."/>
            <person name="Reen F.J."/>
            <person name="Glockner F.O."/>
            <person name="Crowley S.P."/>
            <person name="O'Sullivan O."/>
            <person name="Cotter P.D."/>
            <person name="Adams C."/>
            <person name="Dobson A.D."/>
            <person name="O'Gara F."/>
        </authorList>
    </citation>
    <scope>NUCLEOTIDE SEQUENCE [LARGE SCALE GENOMIC DNA]</scope>
    <source>
        <strain evidence="3 4">Ad2</strain>
    </source>
</reference>
<dbReference type="OrthoDB" id="9807255at2"/>
<comment type="caution">
    <text evidence="3">The sequence shown here is derived from an EMBL/GenBank/DDBJ whole genome shotgun (WGS) entry which is preliminary data.</text>
</comment>
<keyword evidence="4" id="KW-1185">Reference proteome</keyword>